<evidence type="ECO:0000256" key="1">
    <source>
        <dbReference type="ARBA" id="ARBA00000448"/>
    </source>
</evidence>
<dbReference type="SUPFAM" id="SSF51445">
    <property type="entry name" value="(Trans)glycosidases"/>
    <property type="match status" value="1"/>
</dbReference>
<dbReference type="EC" id="3.2.1.21" evidence="3 6"/>
<dbReference type="PROSITE" id="PS51820">
    <property type="entry name" value="PA14"/>
    <property type="match status" value="1"/>
</dbReference>
<name>A0ABR2ZDS8_9AGAR</name>
<dbReference type="SUPFAM" id="SSF52279">
    <property type="entry name" value="Beta-D-glucan exohydrolase, C-terminal domain"/>
    <property type="match status" value="1"/>
</dbReference>
<dbReference type="InterPro" id="IPR002772">
    <property type="entry name" value="Glyco_hydro_3_C"/>
</dbReference>
<keyword evidence="5 6" id="KW-0326">Glycosidase</keyword>
<dbReference type="InterPro" id="IPR001764">
    <property type="entry name" value="Glyco_hydro_3_N"/>
</dbReference>
<sequence>MGRNSDKHKEEFLNADVSTLINDLNLDEKISLLGAPNWWNTQPIERFGVPSIRMSDGPNGVRGSSQLAPIPAQCLPCATAMASTFDTELIHDAGILLGQETKVKSSVILLAPTCNLQRNPIGGRAFESFSEDPYLSGTLAAAYVNGVQSTGVSATIKHFVCNDQEHERTGAESVLSDRALREVYLYPFMIAQRDAKPWAYMTSYGRLRGVHCSESYELLQGVLRDEWKFDGIVMSDWHGTYSTAESIIGGLNLEMPGTPVCRTNPLVYRALKSQKLSVCGLNSLNTRVTQLLKFIQQQAKLNQEVVWGDGEERTTPADSPEAHKARELCRKIAADAIVLLKNEDSVLPIKKGKYKRVAIVGPNAKERVISGGGSAALKPSYVVTPYEGIVEALKEEGIEVGYEVGCYAYKYLPTLEQYLTTASGQPGWLCSFYNTLSNGTTSSTPLAEIVLRDTRVRLNDFLPAGLSSTFTLKLTGTLKLPKSIEFEFGLAVAGKARLYVDGKLLIDNWAHQRPGSFFYGQGSMEEKNTMKVEANKGYEVCVEYTNIRPEVKDLGSQPSLMIGVCLGGCEKIDPELAIQAAEKLAADSDVVVYVGGLNAEWESEGFDRPDMELPGLQQEVIRRIAKANKRTVVVNQAGSATAMPYAYDPNHPGVGAILQAWYLGNESGNAIADILTGKVNPNGKLSLTLPKVLEDIPAYPNMKSEQGKIEYREDLFVGYKWFQGKNIEPAFYFGHGLSYTTFSFSDLSVTKSTSSKSEFNATVSVTVANTGSVPGSEVVQVYISHPNESAITHPRLQLRGFSKVKDLQPGESRIVEVHLDRWALAYWYAYPHFEKEIGKGVWKVEEGEYTVHVGSSCERIEGVSKFVIEQRDATEWSGL</sequence>
<dbReference type="Gene3D" id="2.60.40.10">
    <property type="entry name" value="Immunoglobulins"/>
    <property type="match status" value="1"/>
</dbReference>
<comment type="catalytic activity">
    <reaction evidence="1 6">
        <text>Hydrolysis of terminal, non-reducing beta-D-glucosyl residues with release of beta-D-glucose.</text>
        <dbReference type="EC" id="3.2.1.21"/>
    </reaction>
</comment>
<dbReference type="PANTHER" id="PTHR42715">
    <property type="entry name" value="BETA-GLUCOSIDASE"/>
    <property type="match status" value="1"/>
</dbReference>
<keyword evidence="6" id="KW-0624">Polysaccharide degradation</keyword>
<dbReference type="Pfam" id="PF00933">
    <property type="entry name" value="Glyco_hydro_3"/>
    <property type="match status" value="1"/>
</dbReference>
<proteinExistence type="inferred from homology"/>
<dbReference type="Gene3D" id="3.20.20.300">
    <property type="entry name" value="Glycoside hydrolase, family 3, N-terminal domain"/>
    <property type="match status" value="1"/>
</dbReference>
<evidence type="ECO:0000313" key="9">
    <source>
        <dbReference type="Proteomes" id="UP001437256"/>
    </source>
</evidence>
<keyword evidence="4 6" id="KW-0378">Hydrolase</keyword>
<evidence type="ECO:0000256" key="4">
    <source>
        <dbReference type="ARBA" id="ARBA00022801"/>
    </source>
</evidence>
<organism evidence="8 9">
    <name type="scientific">Marasmius tenuissimus</name>
    <dbReference type="NCBI Taxonomy" id="585030"/>
    <lineage>
        <taxon>Eukaryota</taxon>
        <taxon>Fungi</taxon>
        <taxon>Dikarya</taxon>
        <taxon>Basidiomycota</taxon>
        <taxon>Agaricomycotina</taxon>
        <taxon>Agaricomycetes</taxon>
        <taxon>Agaricomycetidae</taxon>
        <taxon>Agaricales</taxon>
        <taxon>Marasmiineae</taxon>
        <taxon>Marasmiaceae</taxon>
        <taxon>Marasmius</taxon>
    </lineage>
</organism>
<dbReference type="PRINTS" id="PR00133">
    <property type="entry name" value="GLHYDRLASE3"/>
</dbReference>
<evidence type="ECO:0000256" key="2">
    <source>
        <dbReference type="ARBA" id="ARBA00005336"/>
    </source>
</evidence>
<dbReference type="Pfam" id="PF01915">
    <property type="entry name" value="Glyco_hydro_3_C"/>
    <property type="match status" value="1"/>
</dbReference>
<dbReference type="InterPro" id="IPR036881">
    <property type="entry name" value="Glyco_hydro_3_C_sf"/>
</dbReference>
<dbReference type="InterPro" id="IPR017853">
    <property type="entry name" value="GH"/>
</dbReference>
<dbReference type="EMBL" id="JBBXMP010000228">
    <property type="protein sequence ID" value="KAL0059392.1"/>
    <property type="molecule type" value="Genomic_DNA"/>
</dbReference>
<dbReference type="Gene3D" id="2.60.120.260">
    <property type="entry name" value="Galactose-binding domain-like"/>
    <property type="match status" value="1"/>
</dbReference>
<dbReference type="InterPro" id="IPR019800">
    <property type="entry name" value="Glyco_hydro_3_AS"/>
</dbReference>
<reference evidence="8 9" key="1">
    <citation type="submission" date="2024-05" db="EMBL/GenBank/DDBJ databases">
        <title>A draft genome resource for the thread blight pathogen Marasmius tenuissimus strain MS-2.</title>
        <authorList>
            <person name="Yulfo-Soto G.E."/>
            <person name="Baruah I.K."/>
            <person name="Amoako-Attah I."/>
            <person name="Bukari Y."/>
            <person name="Meinhardt L.W."/>
            <person name="Bailey B.A."/>
            <person name="Cohen S.P."/>
        </authorList>
    </citation>
    <scope>NUCLEOTIDE SEQUENCE [LARGE SCALE GENOMIC DNA]</scope>
    <source>
        <strain evidence="8 9">MS-2</strain>
    </source>
</reference>
<dbReference type="SMART" id="SM01217">
    <property type="entry name" value="Fn3_like"/>
    <property type="match status" value="1"/>
</dbReference>
<evidence type="ECO:0000256" key="3">
    <source>
        <dbReference type="ARBA" id="ARBA00012744"/>
    </source>
</evidence>
<dbReference type="PANTHER" id="PTHR42715:SF27">
    <property type="entry name" value="BETA-GLUCOSIDASE-RELATED"/>
    <property type="match status" value="1"/>
</dbReference>
<evidence type="ECO:0000256" key="5">
    <source>
        <dbReference type="ARBA" id="ARBA00023295"/>
    </source>
</evidence>
<comment type="caution">
    <text evidence="8">The sequence shown here is derived from an EMBL/GenBank/DDBJ whole genome shotgun (WGS) entry which is preliminary data.</text>
</comment>
<dbReference type="Pfam" id="PF14310">
    <property type="entry name" value="Fn3-like"/>
    <property type="match status" value="1"/>
</dbReference>
<comment type="pathway">
    <text evidence="6">Glycan metabolism; cellulose degradation.</text>
</comment>
<dbReference type="InterPro" id="IPR037524">
    <property type="entry name" value="PA14/GLEYA"/>
</dbReference>
<feature type="domain" description="PA14" evidence="7">
    <location>
        <begin position="423"/>
        <end position="582"/>
    </location>
</feature>
<gene>
    <name evidence="8" type="ORF">AAF712_013833</name>
</gene>
<evidence type="ECO:0000256" key="6">
    <source>
        <dbReference type="RuleBase" id="RU361161"/>
    </source>
</evidence>
<comment type="similarity">
    <text evidence="2 6">Belongs to the glycosyl hydrolase 3 family.</text>
</comment>
<evidence type="ECO:0000259" key="7">
    <source>
        <dbReference type="PROSITE" id="PS51820"/>
    </source>
</evidence>
<dbReference type="InterPro" id="IPR011658">
    <property type="entry name" value="PA14_dom"/>
</dbReference>
<dbReference type="InterPro" id="IPR050288">
    <property type="entry name" value="Cellulose_deg_GH3"/>
</dbReference>
<keyword evidence="6" id="KW-0119">Carbohydrate metabolism</keyword>
<dbReference type="InterPro" id="IPR013783">
    <property type="entry name" value="Ig-like_fold"/>
</dbReference>
<dbReference type="Proteomes" id="UP001437256">
    <property type="component" value="Unassembled WGS sequence"/>
</dbReference>
<dbReference type="SMART" id="SM00758">
    <property type="entry name" value="PA14"/>
    <property type="match status" value="1"/>
</dbReference>
<keyword evidence="9" id="KW-1185">Reference proteome</keyword>
<evidence type="ECO:0000313" key="8">
    <source>
        <dbReference type="EMBL" id="KAL0059392.1"/>
    </source>
</evidence>
<dbReference type="Pfam" id="PF07691">
    <property type="entry name" value="PA14"/>
    <property type="match status" value="1"/>
</dbReference>
<dbReference type="InterPro" id="IPR036962">
    <property type="entry name" value="Glyco_hydro_3_N_sf"/>
</dbReference>
<protein>
    <recommendedName>
        <fullName evidence="3 6">beta-glucosidase</fullName>
        <ecNumber evidence="3 6">3.2.1.21</ecNumber>
    </recommendedName>
</protein>
<dbReference type="Gene3D" id="3.40.50.1700">
    <property type="entry name" value="Glycoside hydrolase family 3 C-terminal domain"/>
    <property type="match status" value="1"/>
</dbReference>
<dbReference type="PROSITE" id="PS00775">
    <property type="entry name" value="GLYCOSYL_HYDROL_F3"/>
    <property type="match status" value="1"/>
</dbReference>
<dbReference type="InterPro" id="IPR026891">
    <property type="entry name" value="Fn3-like"/>
</dbReference>
<accession>A0ABR2ZDS8</accession>